<gene>
    <name evidence="1" type="ORF">QD47_08355</name>
</gene>
<dbReference type="PATRIC" id="fig|159743.3.peg.1833"/>
<keyword evidence="2" id="KW-1185">Reference proteome</keyword>
<dbReference type="Proteomes" id="UP000032534">
    <property type="component" value="Unassembled WGS sequence"/>
</dbReference>
<organism evidence="1 2">
    <name type="scientific">Paenibacillus terrae</name>
    <dbReference type="NCBI Taxonomy" id="159743"/>
    <lineage>
        <taxon>Bacteria</taxon>
        <taxon>Bacillati</taxon>
        <taxon>Bacillota</taxon>
        <taxon>Bacilli</taxon>
        <taxon>Bacillales</taxon>
        <taxon>Paenibacillaceae</taxon>
        <taxon>Paenibacillus</taxon>
    </lineage>
</organism>
<dbReference type="OrthoDB" id="1955632at2"/>
<dbReference type="EMBL" id="JTHP01000012">
    <property type="protein sequence ID" value="KJD45988.1"/>
    <property type="molecule type" value="Genomic_DNA"/>
</dbReference>
<dbReference type="InterPro" id="IPR004195">
    <property type="entry name" value="Head_decoration_D"/>
</dbReference>
<name>A0A0D7X4T7_9BACL</name>
<accession>A0A0D7X4T7</accession>
<protein>
    <recommendedName>
        <fullName evidence="3">Head decoration protein</fullName>
    </recommendedName>
</protein>
<reference evidence="1 2" key="1">
    <citation type="submission" date="2014-11" db="EMBL/GenBank/DDBJ databases">
        <title>Draft Genome Sequences of Paenibacillus polymyxa NRRL B-30509 and Paenibacillus terrae NRRL B-30644, Strains from a Poultry Environment that Produce Tridecaptin A and Paenicidins.</title>
        <authorList>
            <person name="van Belkum M.J."/>
            <person name="Lohans C.T."/>
            <person name="Vederas J.C."/>
        </authorList>
    </citation>
    <scope>NUCLEOTIDE SEQUENCE [LARGE SCALE GENOMIC DNA]</scope>
    <source>
        <strain evidence="1 2">NRRL B-30644</strain>
    </source>
</reference>
<dbReference type="RefSeq" id="WP_044645702.1">
    <property type="nucleotide sequence ID" value="NZ_JTHP01000012.1"/>
</dbReference>
<dbReference type="Pfam" id="PF02924">
    <property type="entry name" value="HDPD"/>
    <property type="match status" value="1"/>
</dbReference>
<comment type="caution">
    <text evidence="1">The sequence shown here is derived from an EMBL/GenBank/DDBJ whole genome shotgun (WGS) entry which is preliminary data.</text>
</comment>
<proteinExistence type="predicted"/>
<evidence type="ECO:0000313" key="1">
    <source>
        <dbReference type="EMBL" id="KJD45988.1"/>
    </source>
</evidence>
<evidence type="ECO:0008006" key="3">
    <source>
        <dbReference type="Google" id="ProtNLM"/>
    </source>
</evidence>
<sequence length="130" mass="13781">MPAYESQPYDNLYAGGVEPKTVIAIIVKAGSGVVTRGTVLGRQSQLAETDPYAGTPITVTVDSSKTGGIENPYCILADEEVDATTKDARAVAYTSGEFNRDALKFGGTDTVAKHEVAMRNIGLITKRVVK</sequence>
<evidence type="ECO:0000313" key="2">
    <source>
        <dbReference type="Proteomes" id="UP000032534"/>
    </source>
</evidence>
<dbReference type="AlphaFoldDB" id="A0A0D7X4T7"/>